<keyword evidence="1" id="KW-0472">Membrane</keyword>
<geneLocation type="plasmid" evidence="2">
    <name>pJARS36</name>
</geneLocation>
<dbReference type="RefSeq" id="WP_013583076.1">
    <property type="nucleotide sequence ID" value="NC_015068.1"/>
</dbReference>
<accession>E8PSG0</accession>
<keyword evidence="2" id="KW-0614">Plasmid</keyword>
<dbReference type="AlphaFoldDB" id="E8PSG0"/>
<gene>
    <name evidence="2" type="ORF">YPJ_pJARS3636</name>
</gene>
<evidence type="ECO:0000256" key="1">
    <source>
        <dbReference type="SAM" id="Phobius"/>
    </source>
</evidence>
<keyword evidence="1" id="KW-0812">Transmembrane</keyword>
<evidence type="ECO:0000313" key="2">
    <source>
        <dbReference type="EMBL" id="ADW66960.1"/>
    </source>
</evidence>
<proteinExistence type="predicted"/>
<keyword evidence="1" id="KW-1133">Transmembrane helix</keyword>
<protein>
    <submittedName>
        <fullName evidence="2">Uncharacterized protein</fullName>
    </submittedName>
</protein>
<dbReference type="EMBL" id="CP002181">
    <property type="protein sequence ID" value="ADW66960.1"/>
    <property type="molecule type" value="Genomic_DNA"/>
</dbReference>
<sequence length="223" mass="24608">MNEQTSENLSADIENVISDVFKETRVKISKDDPVILTALLHERIIETILLKLKENNVLITSDLESKLSSNMEAISTEISNLPNAIDSKTSDLRDAAVALHDEFQQSKGEVKGAFEEARANATAQLSEAVRIASSSAKEVIDHANASIGKITASAEHVINDTLKKPLTNYNDTVDDIAKKLDFSIKHAFNKSTKNLVFKILSIFVISQALQIACWGYFIYLLKS</sequence>
<feature type="transmembrane region" description="Helical" evidence="1">
    <location>
        <begin position="195"/>
        <end position="219"/>
    </location>
</feature>
<name>E8PSG0_YERPE</name>
<reference evidence="2" key="1">
    <citation type="journal article" date="2012" name="PLoS ONE">
        <title>Novel Plasmids and Resistance Phenotypes in Yersinia pestis: Unique Plasmid Inventory of Strain Java 9 Mediates High Levels of Arsenic Resistance.</title>
        <authorList>
            <person name="Eppinger M."/>
            <person name="Radnedge L."/>
            <person name="Andersen G."/>
            <person name="Vietri N."/>
            <person name="Severson G."/>
            <person name="Mou S."/>
            <person name="Ravel J."/>
            <person name="Worsham P.L."/>
        </authorList>
    </citation>
    <scope>NUCLEOTIDE SEQUENCE [LARGE SCALE GENOMIC DNA]</scope>
    <source>
        <strain evidence="2">Java 9</strain>
        <plasmid evidence="2">pJARS36</plasmid>
    </source>
</reference>
<organism evidence="2">
    <name type="scientific">Yersinia pestis Java 9</name>
    <dbReference type="NCBI Taxonomy" id="880632"/>
    <lineage>
        <taxon>Bacteria</taxon>
        <taxon>Pseudomonadati</taxon>
        <taxon>Pseudomonadota</taxon>
        <taxon>Gammaproteobacteria</taxon>
        <taxon>Enterobacterales</taxon>
        <taxon>Yersiniaceae</taxon>
        <taxon>Yersinia</taxon>
    </lineage>
</organism>